<gene>
    <name evidence="3" type="ORF">Enr13x_45940</name>
</gene>
<feature type="compositionally biased region" description="Low complexity" evidence="1">
    <location>
        <begin position="15"/>
        <end position="29"/>
    </location>
</feature>
<evidence type="ECO:0000313" key="4">
    <source>
        <dbReference type="Proteomes" id="UP000319004"/>
    </source>
</evidence>
<dbReference type="Pfam" id="PF01882">
    <property type="entry name" value="DUF58"/>
    <property type="match status" value="1"/>
</dbReference>
<dbReference type="OrthoDB" id="9780819at2"/>
<name>A0A518HV48_9BACT</name>
<dbReference type="EMBL" id="CP037423">
    <property type="protein sequence ID" value="QDV44725.1"/>
    <property type="molecule type" value="Genomic_DNA"/>
</dbReference>
<evidence type="ECO:0000313" key="3">
    <source>
        <dbReference type="EMBL" id="QDV44725.1"/>
    </source>
</evidence>
<organism evidence="3 4">
    <name type="scientific">Stieleria neptunia</name>
    <dbReference type="NCBI Taxonomy" id="2527979"/>
    <lineage>
        <taxon>Bacteria</taxon>
        <taxon>Pseudomonadati</taxon>
        <taxon>Planctomycetota</taxon>
        <taxon>Planctomycetia</taxon>
        <taxon>Pirellulales</taxon>
        <taxon>Pirellulaceae</taxon>
        <taxon>Stieleria</taxon>
    </lineage>
</organism>
<dbReference type="AlphaFoldDB" id="A0A518HV48"/>
<feature type="domain" description="DUF58" evidence="2">
    <location>
        <begin position="74"/>
        <end position="286"/>
    </location>
</feature>
<dbReference type="SUPFAM" id="SSF53300">
    <property type="entry name" value="vWA-like"/>
    <property type="match status" value="1"/>
</dbReference>
<dbReference type="RefSeq" id="WP_145389012.1">
    <property type="nucleotide sequence ID" value="NZ_CP037423.1"/>
</dbReference>
<proteinExistence type="predicted"/>
<evidence type="ECO:0000256" key="1">
    <source>
        <dbReference type="SAM" id="MobiDB-lite"/>
    </source>
</evidence>
<dbReference type="PANTHER" id="PTHR33608">
    <property type="entry name" value="BLL2464 PROTEIN"/>
    <property type="match status" value="1"/>
</dbReference>
<dbReference type="Proteomes" id="UP000319004">
    <property type="component" value="Chromosome"/>
</dbReference>
<sequence length="336" mass="36999">MSAVANAGASPARKNAAGSSTAGSNSNANHRAGVDPSALMRIKSLKLRAKTVVEGFFSGLHRSPTHGSSIEFSEYRAYVPGDDLRNLDWKLYARSDRYFIKKFEDETNRRCYLVVDQSRSMGYGSIDYSKMEYARTVAATLAYFLTMQHDAVGVLTFDAELGDFLPAKLGAKQFHQILVELSRPAVGKGTDIEAPLRQVTSLVPRRGLVILMSDLLAPPGMLKTQLAALRARGHEVVLLRMIDPGELDLGIDKPAMVTDVETGQQIYVDPSAAKANYTERFERHRREIESICESTGVGFYELITDKPLDLALSSLINARNRLGKSGQRSISEGVRR</sequence>
<feature type="region of interest" description="Disordered" evidence="1">
    <location>
        <begin position="1"/>
        <end position="32"/>
    </location>
</feature>
<dbReference type="InterPro" id="IPR002881">
    <property type="entry name" value="DUF58"/>
</dbReference>
<evidence type="ECO:0000259" key="2">
    <source>
        <dbReference type="Pfam" id="PF01882"/>
    </source>
</evidence>
<dbReference type="KEGG" id="snep:Enr13x_45940"/>
<dbReference type="Gene3D" id="3.40.50.410">
    <property type="entry name" value="von Willebrand factor, type A domain"/>
    <property type="match status" value="1"/>
</dbReference>
<keyword evidence="4" id="KW-1185">Reference proteome</keyword>
<protein>
    <submittedName>
        <fullName evidence="3">VWA domain containing CoxE-like protein</fullName>
    </submittedName>
</protein>
<dbReference type="InterPro" id="IPR036465">
    <property type="entry name" value="vWFA_dom_sf"/>
</dbReference>
<dbReference type="CDD" id="cd00198">
    <property type="entry name" value="vWFA"/>
    <property type="match status" value="1"/>
</dbReference>
<reference evidence="3 4" key="1">
    <citation type="submission" date="2019-03" db="EMBL/GenBank/DDBJ databases">
        <title>Deep-cultivation of Planctomycetes and their phenomic and genomic characterization uncovers novel biology.</title>
        <authorList>
            <person name="Wiegand S."/>
            <person name="Jogler M."/>
            <person name="Boedeker C."/>
            <person name="Pinto D."/>
            <person name="Vollmers J."/>
            <person name="Rivas-Marin E."/>
            <person name="Kohn T."/>
            <person name="Peeters S.H."/>
            <person name="Heuer A."/>
            <person name="Rast P."/>
            <person name="Oberbeckmann S."/>
            <person name="Bunk B."/>
            <person name="Jeske O."/>
            <person name="Meyerdierks A."/>
            <person name="Storesund J.E."/>
            <person name="Kallscheuer N."/>
            <person name="Luecker S."/>
            <person name="Lage O.M."/>
            <person name="Pohl T."/>
            <person name="Merkel B.J."/>
            <person name="Hornburger P."/>
            <person name="Mueller R.-W."/>
            <person name="Bruemmer F."/>
            <person name="Labrenz M."/>
            <person name="Spormann A.M."/>
            <person name="Op den Camp H."/>
            <person name="Overmann J."/>
            <person name="Amann R."/>
            <person name="Jetten M.S.M."/>
            <person name="Mascher T."/>
            <person name="Medema M.H."/>
            <person name="Devos D.P."/>
            <person name="Kaster A.-K."/>
            <person name="Ovreas L."/>
            <person name="Rohde M."/>
            <person name="Galperin M.Y."/>
            <person name="Jogler C."/>
        </authorList>
    </citation>
    <scope>NUCLEOTIDE SEQUENCE [LARGE SCALE GENOMIC DNA]</scope>
    <source>
        <strain evidence="3 4">Enr13</strain>
    </source>
</reference>
<dbReference type="PANTHER" id="PTHR33608:SF7">
    <property type="entry name" value="DUF58 DOMAIN-CONTAINING PROTEIN"/>
    <property type="match status" value="1"/>
</dbReference>
<accession>A0A518HV48</accession>